<evidence type="ECO:0000313" key="1">
    <source>
        <dbReference type="EMBL" id="GGQ01975.1"/>
    </source>
</evidence>
<dbReference type="AlphaFoldDB" id="A0A918B0Z4"/>
<evidence type="ECO:0000313" key="2">
    <source>
        <dbReference type="Proteomes" id="UP000654123"/>
    </source>
</evidence>
<comment type="caution">
    <text evidence="1">The sequence shown here is derived from an EMBL/GenBank/DDBJ whole genome shotgun (WGS) entry which is preliminary data.</text>
</comment>
<protein>
    <submittedName>
        <fullName evidence="1">Uncharacterized protein</fullName>
    </submittedName>
</protein>
<keyword evidence="2" id="KW-1185">Reference proteome</keyword>
<dbReference type="RefSeq" id="WP_189532071.1">
    <property type="nucleotide sequence ID" value="NZ_BMSV01000003.1"/>
</dbReference>
<proteinExistence type="predicted"/>
<sequence>MDLILDPPHGVGPVRLGMTPEEALAAVAPWGTPKVLPPTGHPTKKILTACQEIRINVLLEGSGEAVTAVELWWPGEGRRTDVRVLLDGDDVFTTPAEDLFRKAEERGWTVDRTEVEYPFIPGVSLGFTRQTSQEVPRTRDGLPLCVTSVLVGGEHYYDSYVQDGV</sequence>
<gene>
    <name evidence="1" type="ORF">GCM10010249_20550</name>
</gene>
<name>A0A918B0Z4_9ACTN</name>
<reference evidence="1" key="1">
    <citation type="journal article" date="2014" name="Int. J. Syst. Evol. Microbiol.">
        <title>Complete genome sequence of Corynebacterium casei LMG S-19264T (=DSM 44701T), isolated from a smear-ripened cheese.</title>
        <authorList>
            <consortium name="US DOE Joint Genome Institute (JGI-PGF)"/>
            <person name="Walter F."/>
            <person name="Albersmeier A."/>
            <person name="Kalinowski J."/>
            <person name="Ruckert C."/>
        </authorList>
    </citation>
    <scope>NUCLEOTIDE SEQUENCE</scope>
    <source>
        <strain evidence="1">JCM 4335</strain>
    </source>
</reference>
<dbReference type="EMBL" id="BMSV01000003">
    <property type="protein sequence ID" value="GGQ01975.1"/>
    <property type="molecule type" value="Genomic_DNA"/>
</dbReference>
<reference evidence="1" key="2">
    <citation type="submission" date="2020-09" db="EMBL/GenBank/DDBJ databases">
        <authorList>
            <person name="Sun Q."/>
            <person name="Ohkuma M."/>
        </authorList>
    </citation>
    <scope>NUCLEOTIDE SEQUENCE</scope>
    <source>
        <strain evidence="1">JCM 4335</strain>
    </source>
</reference>
<dbReference type="Proteomes" id="UP000654123">
    <property type="component" value="Unassembled WGS sequence"/>
</dbReference>
<organism evidence="1 2">
    <name type="scientific">Streptomyces roseolilacinus</name>
    <dbReference type="NCBI Taxonomy" id="66904"/>
    <lineage>
        <taxon>Bacteria</taxon>
        <taxon>Bacillati</taxon>
        <taxon>Actinomycetota</taxon>
        <taxon>Actinomycetes</taxon>
        <taxon>Kitasatosporales</taxon>
        <taxon>Streptomycetaceae</taxon>
        <taxon>Streptomyces</taxon>
    </lineage>
</organism>
<accession>A0A918B0Z4</accession>